<sequence length="294" mass="33556">MYTDGSKFQNGDTASAHLKVSDHSSSGCKIHPANSIYQAELIAISNCLSKQINTPTNLPTGLLILTDSKAALEQLTNLKVGDNPPHILQKIINSIEHLRNETGTSTVLQWVPGHSYIHYNEEIDRIVKSIATSNNTIQKAGYTSYPDFVKVLKKRRDDHWRETHEERTLIHGHWTKSILSDPTRTPWYKGTHEKQQYYTTINRILSGHGNTPAFKHLMGHKEDPFCDDCQDDQETGSINHLLNNCNNYHAARRVLYDDLQIPLSNNIQDRLQRGLDPDILTKIYHFVRNNNLQL</sequence>
<dbReference type="AlphaFoldDB" id="A0A8S9WNW1"/>
<dbReference type="PROSITE" id="PS50879">
    <property type="entry name" value="RNASE_H_1"/>
    <property type="match status" value="1"/>
</dbReference>
<dbReference type="InterPro" id="IPR036397">
    <property type="entry name" value="RNaseH_sf"/>
</dbReference>
<dbReference type="SUPFAM" id="SSF53098">
    <property type="entry name" value="Ribonuclease H-like"/>
    <property type="match status" value="1"/>
</dbReference>
<feature type="domain" description="RNase H type-1" evidence="1">
    <location>
        <begin position="1"/>
        <end position="132"/>
    </location>
</feature>
<dbReference type="Proteomes" id="UP000466442">
    <property type="component" value="Linkage Group LG16"/>
</dbReference>
<dbReference type="InterPro" id="IPR012337">
    <property type="entry name" value="RNaseH-like_sf"/>
</dbReference>
<dbReference type="CDD" id="cd09276">
    <property type="entry name" value="Rnase_HI_RT_non_LTR"/>
    <property type="match status" value="1"/>
</dbReference>
<evidence type="ECO:0000313" key="2">
    <source>
        <dbReference type="EMBL" id="KAF6198353.1"/>
    </source>
</evidence>
<gene>
    <name evidence="2" type="ORF">GE061_008101</name>
</gene>
<accession>A0A8S9WNW1</accession>
<protein>
    <recommendedName>
        <fullName evidence="1">RNase H type-1 domain-containing protein</fullName>
    </recommendedName>
</protein>
<reference evidence="2" key="1">
    <citation type="journal article" date="2021" name="Mol. Ecol. Resour.">
        <title>Apolygus lucorum genome provides insights into omnivorousness and mesophyll feeding.</title>
        <authorList>
            <person name="Liu Y."/>
            <person name="Liu H."/>
            <person name="Wang H."/>
            <person name="Huang T."/>
            <person name="Liu B."/>
            <person name="Yang B."/>
            <person name="Yin L."/>
            <person name="Li B."/>
            <person name="Zhang Y."/>
            <person name="Zhang S."/>
            <person name="Jiang F."/>
            <person name="Zhang X."/>
            <person name="Ren Y."/>
            <person name="Wang B."/>
            <person name="Wang S."/>
            <person name="Lu Y."/>
            <person name="Wu K."/>
            <person name="Fan W."/>
            <person name="Wang G."/>
        </authorList>
    </citation>
    <scope>NUCLEOTIDE SEQUENCE</scope>
    <source>
        <strain evidence="2">12Hb</strain>
    </source>
</reference>
<evidence type="ECO:0000313" key="3">
    <source>
        <dbReference type="Proteomes" id="UP000466442"/>
    </source>
</evidence>
<dbReference type="GO" id="GO:0003676">
    <property type="term" value="F:nucleic acid binding"/>
    <property type="evidence" value="ECO:0007669"/>
    <property type="project" value="InterPro"/>
</dbReference>
<keyword evidence="3" id="KW-1185">Reference proteome</keyword>
<name>A0A8S9WNW1_APOLU</name>
<organism evidence="2 3">
    <name type="scientific">Apolygus lucorum</name>
    <name type="common">Small green plant bug</name>
    <name type="synonym">Lygocoris lucorum</name>
    <dbReference type="NCBI Taxonomy" id="248454"/>
    <lineage>
        <taxon>Eukaryota</taxon>
        <taxon>Metazoa</taxon>
        <taxon>Ecdysozoa</taxon>
        <taxon>Arthropoda</taxon>
        <taxon>Hexapoda</taxon>
        <taxon>Insecta</taxon>
        <taxon>Pterygota</taxon>
        <taxon>Neoptera</taxon>
        <taxon>Paraneoptera</taxon>
        <taxon>Hemiptera</taxon>
        <taxon>Heteroptera</taxon>
        <taxon>Panheteroptera</taxon>
        <taxon>Cimicomorpha</taxon>
        <taxon>Miridae</taxon>
        <taxon>Mirini</taxon>
        <taxon>Apolygus</taxon>
    </lineage>
</organism>
<dbReference type="EMBL" id="WIXP02000016">
    <property type="protein sequence ID" value="KAF6198353.1"/>
    <property type="molecule type" value="Genomic_DNA"/>
</dbReference>
<evidence type="ECO:0000259" key="1">
    <source>
        <dbReference type="PROSITE" id="PS50879"/>
    </source>
</evidence>
<dbReference type="InterPro" id="IPR002156">
    <property type="entry name" value="RNaseH_domain"/>
</dbReference>
<dbReference type="Gene3D" id="3.30.420.10">
    <property type="entry name" value="Ribonuclease H-like superfamily/Ribonuclease H"/>
    <property type="match status" value="1"/>
</dbReference>
<dbReference type="GO" id="GO:0004523">
    <property type="term" value="F:RNA-DNA hybrid ribonuclease activity"/>
    <property type="evidence" value="ECO:0007669"/>
    <property type="project" value="InterPro"/>
</dbReference>
<dbReference type="OrthoDB" id="6630579at2759"/>
<comment type="caution">
    <text evidence="2">The sequence shown here is derived from an EMBL/GenBank/DDBJ whole genome shotgun (WGS) entry which is preliminary data.</text>
</comment>
<proteinExistence type="predicted"/>
<dbReference type="Pfam" id="PF00075">
    <property type="entry name" value="RNase_H"/>
    <property type="match status" value="1"/>
</dbReference>